<evidence type="ECO:0000256" key="2">
    <source>
        <dbReference type="SAM" id="Phobius"/>
    </source>
</evidence>
<dbReference type="EMBL" id="JAULUE010002054">
    <property type="protein sequence ID" value="KAK5894793.1"/>
    <property type="molecule type" value="Genomic_DNA"/>
</dbReference>
<keyword evidence="2" id="KW-1133">Transmembrane helix</keyword>
<reference evidence="3 4" key="1">
    <citation type="journal article" date="2023" name="Mol. Biol. Evol.">
        <title>Genomics of Secondarily Temperate Adaptation in the Only Non-Antarctic Icefish.</title>
        <authorList>
            <person name="Rivera-Colon A.G."/>
            <person name="Rayamajhi N."/>
            <person name="Minhas B.F."/>
            <person name="Madrigal G."/>
            <person name="Bilyk K.T."/>
            <person name="Yoon V."/>
            <person name="Hune M."/>
            <person name="Gregory S."/>
            <person name="Cheng C.H.C."/>
            <person name="Catchen J.M."/>
        </authorList>
    </citation>
    <scope>NUCLEOTIDE SEQUENCE [LARGE SCALE GENOMIC DNA]</scope>
    <source>
        <strain evidence="3">JC2023a</strain>
    </source>
</reference>
<evidence type="ECO:0000313" key="3">
    <source>
        <dbReference type="EMBL" id="KAK5894793.1"/>
    </source>
</evidence>
<gene>
    <name evidence="3" type="ORF">CesoFtcFv8_011447</name>
</gene>
<organism evidence="3 4">
    <name type="scientific">Champsocephalus esox</name>
    <name type="common">pike icefish</name>
    <dbReference type="NCBI Taxonomy" id="159716"/>
    <lineage>
        <taxon>Eukaryota</taxon>
        <taxon>Metazoa</taxon>
        <taxon>Chordata</taxon>
        <taxon>Craniata</taxon>
        <taxon>Vertebrata</taxon>
        <taxon>Euteleostomi</taxon>
        <taxon>Actinopterygii</taxon>
        <taxon>Neopterygii</taxon>
        <taxon>Teleostei</taxon>
        <taxon>Neoteleostei</taxon>
        <taxon>Acanthomorphata</taxon>
        <taxon>Eupercaria</taxon>
        <taxon>Perciformes</taxon>
        <taxon>Notothenioidei</taxon>
        <taxon>Channichthyidae</taxon>
        <taxon>Champsocephalus</taxon>
    </lineage>
</organism>
<dbReference type="AlphaFoldDB" id="A0AAN8C486"/>
<feature type="compositionally biased region" description="Acidic residues" evidence="1">
    <location>
        <begin position="37"/>
        <end position="48"/>
    </location>
</feature>
<evidence type="ECO:0000313" key="4">
    <source>
        <dbReference type="Proteomes" id="UP001335648"/>
    </source>
</evidence>
<dbReference type="Proteomes" id="UP001335648">
    <property type="component" value="Unassembled WGS sequence"/>
</dbReference>
<name>A0AAN8C486_9TELE</name>
<feature type="region of interest" description="Disordered" evidence="1">
    <location>
        <begin position="14"/>
        <end position="56"/>
    </location>
</feature>
<keyword evidence="2" id="KW-0472">Membrane</keyword>
<accession>A0AAN8C486</accession>
<sequence length="98" mass="11130">MFCGEGGVCRKVTVEEEDEERRRRRRGGGGGGGGGGGEEEERREEEEEEHHHSTSCRVDNEQMHFYYTSMFRITVSFIWSVNMSDVSAALTAALLWLQ</sequence>
<protein>
    <submittedName>
        <fullName evidence="3">Uncharacterized protein</fullName>
    </submittedName>
</protein>
<comment type="caution">
    <text evidence="3">The sequence shown here is derived from an EMBL/GenBank/DDBJ whole genome shotgun (WGS) entry which is preliminary data.</text>
</comment>
<evidence type="ECO:0000256" key="1">
    <source>
        <dbReference type="SAM" id="MobiDB-lite"/>
    </source>
</evidence>
<feature type="transmembrane region" description="Helical" evidence="2">
    <location>
        <begin position="77"/>
        <end position="97"/>
    </location>
</feature>
<proteinExistence type="predicted"/>
<keyword evidence="2" id="KW-0812">Transmembrane</keyword>
<keyword evidence="4" id="KW-1185">Reference proteome</keyword>